<dbReference type="Proteomes" id="UP000317901">
    <property type="component" value="Unassembled WGS sequence"/>
</dbReference>
<proteinExistence type="predicted"/>
<feature type="domain" description="Polysaccharide chain length determinant N-terminal" evidence="9">
    <location>
        <begin position="14"/>
        <end position="76"/>
    </location>
</feature>
<feature type="transmembrane region" description="Helical" evidence="8">
    <location>
        <begin position="30"/>
        <end position="49"/>
    </location>
</feature>
<dbReference type="InterPro" id="IPR050445">
    <property type="entry name" value="Bact_polysacc_biosynth/exp"/>
</dbReference>
<dbReference type="GO" id="GO:0004713">
    <property type="term" value="F:protein tyrosine kinase activity"/>
    <property type="evidence" value="ECO:0007669"/>
    <property type="project" value="TreeGrafter"/>
</dbReference>
<dbReference type="OrthoDB" id="7028163at2"/>
<sequence length="456" mass="50437">MTSISRIPRGSSVDEVDLFALFQAIWKQKAIVIAATVVSGLIALGYAYAVTPEYQVTSVLRPAAINELDALNRSGVYTLPPNEALLKVGASLESYDSRLGFFRDNQELFSEFKRPGRTLEQSFEEFNRDSLRLMQPDPKKSDSLTSFISLELNYPKGVDGVTILNGFVDYAIKAEREQIAADLSVIINNRLTELKGKINAARSSYENDKEARIATLEEADTLKRVRLEDELKALRQQLKMRRTDRMAQLTEAIGIAKSLGIQKPTTPSALGDSARTGDSSVMRTEINNQQIPLYFMGVEALEAERSALQQRKTDDFTESRVAQIAKELQLLKSNREVEVLKQRQNEDVFLKGVEPLRAEVVRLGNLSNLDISALKLVSVDRKALAPTSPIKPRKVLILLLGLVLGALLGVLIVLVRHFMLARDNTLHTSVSPILPPTLGNTSGAPSSGKVLQNDRP</sequence>
<evidence type="ECO:0000256" key="8">
    <source>
        <dbReference type="SAM" id="Phobius"/>
    </source>
</evidence>
<feature type="region of interest" description="Disordered" evidence="7">
    <location>
        <begin position="431"/>
        <end position="456"/>
    </location>
</feature>
<keyword evidence="5 8" id="KW-0472">Membrane</keyword>
<keyword evidence="6" id="KW-0175">Coiled coil</keyword>
<organism evidence="11 12">
    <name type="scientific">Pseudomonas saxonica</name>
    <dbReference type="NCBI Taxonomy" id="2600598"/>
    <lineage>
        <taxon>Bacteria</taxon>
        <taxon>Pseudomonadati</taxon>
        <taxon>Pseudomonadota</taxon>
        <taxon>Gammaproteobacteria</taxon>
        <taxon>Pseudomonadales</taxon>
        <taxon>Pseudomonadaceae</taxon>
        <taxon>Pseudomonas</taxon>
    </lineage>
</organism>
<dbReference type="RefSeq" id="WP_146426302.1">
    <property type="nucleotide sequence ID" value="NZ_VFIP01000020.1"/>
</dbReference>
<evidence type="ECO:0000259" key="9">
    <source>
        <dbReference type="Pfam" id="PF02706"/>
    </source>
</evidence>
<dbReference type="Pfam" id="PF13807">
    <property type="entry name" value="GNVR"/>
    <property type="match status" value="1"/>
</dbReference>
<evidence type="ECO:0000256" key="1">
    <source>
        <dbReference type="ARBA" id="ARBA00004651"/>
    </source>
</evidence>
<evidence type="ECO:0000256" key="5">
    <source>
        <dbReference type="ARBA" id="ARBA00023136"/>
    </source>
</evidence>
<feature type="domain" description="Tyrosine-protein kinase G-rich" evidence="10">
    <location>
        <begin position="380"/>
        <end position="417"/>
    </location>
</feature>
<evidence type="ECO:0000259" key="10">
    <source>
        <dbReference type="Pfam" id="PF13807"/>
    </source>
</evidence>
<evidence type="ECO:0000256" key="7">
    <source>
        <dbReference type="SAM" id="MobiDB-lite"/>
    </source>
</evidence>
<comment type="caution">
    <text evidence="11">The sequence shown here is derived from an EMBL/GenBank/DDBJ whole genome shotgun (WGS) entry which is preliminary data.</text>
</comment>
<evidence type="ECO:0000256" key="4">
    <source>
        <dbReference type="ARBA" id="ARBA00022989"/>
    </source>
</evidence>
<accession>A0A5C5PXD5</accession>
<evidence type="ECO:0000256" key="2">
    <source>
        <dbReference type="ARBA" id="ARBA00022475"/>
    </source>
</evidence>
<dbReference type="GO" id="GO:0005886">
    <property type="term" value="C:plasma membrane"/>
    <property type="evidence" value="ECO:0007669"/>
    <property type="project" value="UniProtKB-SubCell"/>
</dbReference>
<evidence type="ECO:0000256" key="3">
    <source>
        <dbReference type="ARBA" id="ARBA00022692"/>
    </source>
</evidence>
<keyword evidence="2" id="KW-1003">Cell membrane</keyword>
<dbReference type="InterPro" id="IPR032807">
    <property type="entry name" value="GNVR"/>
</dbReference>
<dbReference type="PANTHER" id="PTHR32309:SF13">
    <property type="entry name" value="FERRIC ENTEROBACTIN TRANSPORT PROTEIN FEPE"/>
    <property type="match status" value="1"/>
</dbReference>
<keyword evidence="4 8" id="KW-1133">Transmembrane helix</keyword>
<comment type="subcellular location">
    <subcellularLocation>
        <location evidence="1">Cell membrane</location>
        <topology evidence="1">Multi-pass membrane protein</topology>
    </subcellularLocation>
</comment>
<keyword evidence="3 8" id="KW-0812">Transmembrane</keyword>
<dbReference type="EMBL" id="VFIP01000020">
    <property type="protein sequence ID" value="TWR94127.1"/>
    <property type="molecule type" value="Genomic_DNA"/>
</dbReference>
<evidence type="ECO:0000313" key="12">
    <source>
        <dbReference type="Proteomes" id="UP000317901"/>
    </source>
</evidence>
<dbReference type="PANTHER" id="PTHR32309">
    <property type="entry name" value="TYROSINE-PROTEIN KINASE"/>
    <property type="match status" value="1"/>
</dbReference>
<feature type="coiled-coil region" evidence="6">
    <location>
        <begin position="217"/>
        <end position="244"/>
    </location>
</feature>
<reference evidence="11 12" key="1">
    <citation type="submission" date="2019-06" db="EMBL/GenBank/DDBJ databases">
        <title>Pseudomonas bimorpha sp. nov. isolated from bovine raw milk and skim milk concentrate.</title>
        <authorList>
            <person name="Hofmann K."/>
            <person name="Huptas C."/>
            <person name="Doll E."/>
            <person name="Scherer S."/>
            <person name="Wenning M."/>
        </authorList>
    </citation>
    <scope>NUCLEOTIDE SEQUENCE [LARGE SCALE GENOMIC DNA]</scope>
    <source>
        <strain evidence="11 12">DSM 108990</strain>
    </source>
</reference>
<name>A0A5C5PXD5_9PSED</name>
<dbReference type="AlphaFoldDB" id="A0A5C5PXD5"/>
<dbReference type="Pfam" id="PF02706">
    <property type="entry name" value="Wzz"/>
    <property type="match status" value="1"/>
</dbReference>
<gene>
    <name evidence="11" type="ORF">FJD37_12195</name>
</gene>
<dbReference type="SUPFAM" id="SSF160355">
    <property type="entry name" value="Bacterial polysaccharide co-polymerase-like"/>
    <property type="match status" value="2"/>
</dbReference>
<feature type="transmembrane region" description="Helical" evidence="8">
    <location>
        <begin position="395"/>
        <end position="415"/>
    </location>
</feature>
<dbReference type="Gene3D" id="3.30.1890.10">
    <property type="entry name" value="FepE-like"/>
    <property type="match status" value="2"/>
</dbReference>
<dbReference type="InterPro" id="IPR003856">
    <property type="entry name" value="LPS_length_determ_N"/>
</dbReference>
<evidence type="ECO:0000313" key="11">
    <source>
        <dbReference type="EMBL" id="TWR94127.1"/>
    </source>
</evidence>
<evidence type="ECO:0000256" key="6">
    <source>
        <dbReference type="SAM" id="Coils"/>
    </source>
</evidence>
<protein>
    <submittedName>
        <fullName evidence="11">Chain-length determining protein</fullName>
    </submittedName>
</protein>